<dbReference type="PRINTS" id="PR00051">
    <property type="entry name" value="DNAA"/>
</dbReference>
<dbReference type="InterPro" id="IPR001957">
    <property type="entry name" value="Chromosome_initiator_DnaA"/>
</dbReference>
<dbReference type="RefSeq" id="WP_179941631.1">
    <property type="nucleotide sequence ID" value="NZ_JACBYF010000014.1"/>
</dbReference>
<evidence type="ECO:0000256" key="10">
    <source>
        <dbReference type="RuleBase" id="RU000577"/>
    </source>
</evidence>
<dbReference type="Gene3D" id="3.40.50.300">
    <property type="entry name" value="P-loop containing nucleotide triphosphate hydrolases"/>
    <property type="match status" value="1"/>
</dbReference>
<evidence type="ECO:0000256" key="11">
    <source>
        <dbReference type="RuleBase" id="RU004227"/>
    </source>
</evidence>
<dbReference type="Gene3D" id="1.10.8.60">
    <property type="match status" value="1"/>
</dbReference>
<dbReference type="InterPro" id="IPR010921">
    <property type="entry name" value="Trp_repressor/repl_initiator"/>
</dbReference>
<keyword evidence="6 8" id="KW-0446">Lipid-binding</keyword>
<dbReference type="InterPro" id="IPR024633">
    <property type="entry name" value="DnaA_N_dom"/>
</dbReference>
<dbReference type="InterPro" id="IPR013159">
    <property type="entry name" value="DnaA_C"/>
</dbReference>
<accession>A0ABX2T2I9</accession>
<keyword evidence="5 8" id="KW-0067">ATP-binding</keyword>
<dbReference type="PANTHER" id="PTHR30050:SF2">
    <property type="entry name" value="CHROMOSOMAL REPLICATION INITIATOR PROTEIN DNAA"/>
    <property type="match status" value="1"/>
</dbReference>
<feature type="binding site" evidence="8">
    <location>
        <position position="191"/>
    </location>
    <ligand>
        <name>ATP</name>
        <dbReference type="ChEBI" id="CHEBI:30616"/>
    </ligand>
</feature>
<dbReference type="PROSITE" id="PS01008">
    <property type="entry name" value="DNAA"/>
    <property type="match status" value="1"/>
</dbReference>
<comment type="similarity">
    <text evidence="1 8 11">Belongs to the DnaA family.</text>
</comment>
<evidence type="ECO:0000256" key="2">
    <source>
        <dbReference type="ARBA" id="ARBA00022490"/>
    </source>
</evidence>
<evidence type="ECO:0000259" key="13">
    <source>
        <dbReference type="SMART" id="SM00760"/>
    </source>
</evidence>
<dbReference type="InterPro" id="IPR020591">
    <property type="entry name" value="Chromosome_initiator_DnaA-like"/>
</dbReference>
<dbReference type="Proteomes" id="UP000531840">
    <property type="component" value="Unassembled WGS sequence"/>
</dbReference>
<proteinExistence type="inferred from homology"/>
<feature type="region of interest" description="Domain I, interacts with DnaA modulators" evidence="8">
    <location>
        <begin position="1"/>
        <end position="118"/>
    </location>
</feature>
<keyword evidence="7 8" id="KW-0238">DNA-binding</keyword>
<evidence type="ECO:0000256" key="6">
    <source>
        <dbReference type="ARBA" id="ARBA00023121"/>
    </source>
</evidence>
<sequence length="489" mass="56516">MNNNNYLWEIVLSDIKKEVSDQVFNTWFTNSFIDKVDFNNKKITIISENILISDYLKSVFDQKFKTSLKNNTSIDFNIEYSYIGENKSIIEDKKIPETSTNSFINEKFLAKDKPSGMQNFTKQPSFIFEDYKEPEMKTVPLKNNKNKGLNRNFTFDNFVIGEGNNLAYNVALSVVEYPGVHNPFFIYGGVGLGKTHLLHAIGNELEKNNPDFNIECVSSEKFINEFVQSIRSNSKDQNLDEKFRNKYRNVDALLIDDIQFLADKKETQNTFFHTFNELHMNDKQIVLVSDRPPSQLDGLEDRLVSRFDSGVISDITPPDYETRFAIISFKCEKYQLKVDDNIISYIAGNITGNIRELEGVLKEIDIITKRTNKPVTIHMAEDIIKRRVKSSKKKIVPDDIINTTSDFFKISIDDILSSKRNKELVYPRMIAMYLCRELTDLSLPAIGKLFNKDHSSIFYSINKVSTFLNENENNIVDTIENIKEKLNNK</sequence>
<dbReference type="InterPro" id="IPR027417">
    <property type="entry name" value="P-loop_NTPase"/>
</dbReference>
<dbReference type="Gene3D" id="3.30.300.180">
    <property type="match status" value="1"/>
</dbReference>
<dbReference type="InterPro" id="IPR038454">
    <property type="entry name" value="DnaA_N_sf"/>
</dbReference>
<feature type="domain" description="Chromosomal replication initiator DnaA C-terminal" evidence="13">
    <location>
        <begin position="396"/>
        <end position="464"/>
    </location>
</feature>
<dbReference type="InterPro" id="IPR018312">
    <property type="entry name" value="Chromosome_initiator_DnaA_CS"/>
</dbReference>
<protein>
    <recommendedName>
        <fullName evidence="8 9">Chromosomal replication initiator protein DnaA</fullName>
    </recommendedName>
</protein>
<evidence type="ECO:0000256" key="3">
    <source>
        <dbReference type="ARBA" id="ARBA00022705"/>
    </source>
</evidence>
<dbReference type="Gene3D" id="1.10.1750.10">
    <property type="match status" value="1"/>
</dbReference>
<evidence type="ECO:0000256" key="5">
    <source>
        <dbReference type="ARBA" id="ARBA00022840"/>
    </source>
</evidence>
<evidence type="ECO:0000256" key="4">
    <source>
        <dbReference type="ARBA" id="ARBA00022741"/>
    </source>
</evidence>
<comment type="caution">
    <text evidence="14">The sequence shown here is derived from an EMBL/GenBank/DDBJ whole genome shotgun (WGS) entry which is preliminary data.</text>
</comment>
<name>A0ABX2T2I9_9BACL</name>
<dbReference type="Pfam" id="PF11638">
    <property type="entry name" value="DnaA_N"/>
    <property type="match status" value="1"/>
</dbReference>
<evidence type="ECO:0000256" key="9">
    <source>
        <dbReference type="NCBIfam" id="TIGR00362"/>
    </source>
</evidence>
<dbReference type="InterPro" id="IPR013317">
    <property type="entry name" value="DnaA_dom"/>
</dbReference>
<feature type="binding site" evidence="8">
    <location>
        <position position="193"/>
    </location>
    <ligand>
        <name>ATP</name>
        <dbReference type="ChEBI" id="CHEBI:30616"/>
    </ligand>
</feature>
<dbReference type="SUPFAM" id="SSF52540">
    <property type="entry name" value="P-loop containing nucleoside triphosphate hydrolases"/>
    <property type="match status" value="1"/>
</dbReference>
<reference evidence="14 15" key="1">
    <citation type="submission" date="2020-07" db="EMBL/GenBank/DDBJ databases">
        <title>MOT database genomes.</title>
        <authorList>
            <person name="Joseph S."/>
            <person name="Aduse-Opoku J."/>
            <person name="Hashim A."/>
            <person name="Wade W."/>
            <person name="Curtis M."/>
        </authorList>
    </citation>
    <scope>NUCLEOTIDE SEQUENCE [LARGE SCALE GENOMIC DNA]</scope>
    <source>
        <strain evidence="14 15">CIP 106318</strain>
    </source>
</reference>
<keyword evidence="4 8" id="KW-0547">Nucleotide-binding</keyword>
<dbReference type="SUPFAM" id="SSF48295">
    <property type="entry name" value="TrpR-like"/>
    <property type="match status" value="1"/>
</dbReference>
<comment type="function">
    <text evidence="8 10">Plays an essential role in the initiation and regulation of chromosomal replication. ATP-DnaA binds to the origin of replication (oriC) to initiate formation of the DNA replication initiation complex once per cell cycle. Binds the DnaA box (a 9 base pair repeat at the origin) and separates the double-stranded (ds)DNA. Forms a right-handed helical filament on oriC DNA; dsDNA binds to the exterior of the filament while single-stranded (ss)DNA is stabiized in the filament's interior. The ATP-DnaA-oriC complex binds and stabilizes one strand of the AT-rich DNA unwinding element (DUE), permitting loading of DNA polymerase. After initiation quickly degrades to an ADP-DnaA complex that is not apt for DNA replication. Binds acidic phospholipids.</text>
</comment>
<dbReference type="SMART" id="SM00760">
    <property type="entry name" value="Bac_DnaA_C"/>
    <property type="match status" value="1"/>
</dbReference>
<evidence type="ECO:0000313" key="14">
    <source>
        <dbReference type="EMBL" id="NYS47848.1"/>
    </source>
</evidence>
<feature type="region of interest" description="Domain IV, binds dsDNA" evidence="8">
    <location>
        <begin position="369"/>
        <end position="489"/>
    </location>
</feature>
<dbReference type="PANTHER" id="PTHR30050">
    <property type="entry name" value="CHROMOSOMAL REPLICATION INITIATOR PROTEIN DNAA"/>
    <property type="match status" value="1"/>
</dbReference>
<comment type="domain">
    <text evidence="8">Domain I is involved in oligomerization and binding regulators, domain II is flexibile and of varying length in different bacteria, domain III forms the AAA+ region, while domain IV binds dsDNA.</text>
</comment>
<keyword evidence="3 8" id="KW-0235">DNA replication</keyword>
<evidence type="ECO:0000256" key="1">
    <source>
        <dbReference type="ARBA" id="ARBA00006583"/>
    </source>
</evidence>
<keyword evidence="2 8" id="KW-0963">Cytoplasm</keyword>
<dbReference type="CDD" id="cd00009">
    <property type="entry name" value="AAA"/>
    <property type="match status" value="1"/>
</dbReference>
<evidence type="ECO:0000313" key="15">
    <source>
        <dbReference type="Proteomes" id="UP000531840"/>
    </source>
</evidence>
<keyword evidence="15" id="KW-1185">Reference proteome</keyword>
<feature type="domain" description="AAA+ ATPase" evidence="12">
    <location>
        <begin position="180"/>
        <end position="316"/>
    </location>
</feature>
<dbReference type="EMBL" id="JACBYF010000014">
    <property type="protein sequence ID" value="NYS47848.1"/>
    <property type="molecule type" value="Genomic_DNA"/>
</dbReference>
<gene>
    <name evidence="8 14" type="primary">dnaA</name>
    <name evidence="14" type="ORF">HZY85_06560</name>
</gene>
<dbReference type="Pfam" id="PF00308">
    <property type="entry name" value="Bac_DnaA"/>
    <property type="match status" value="1"/>
</dbReference>
<dbReference type="Pfam" id="PF08299">
    <property type="entry name" value="Bac_DnaA_C"/>
    <property type="match status" value="1"/>
</dbReference>
<comment type="caution">
    <text evidence="8">Lacks conserved residue(s) required for the propagation of feature annotation.</text>
</comment>
<dbReference type="CDD" id="cd06571">
    <property type="entry name" value="Bac_DnaA_C"/>
    <property type="match status" value="1"/>
</dbReference>
<evidence type="ECO:0000256" key="8">
    <source>
        <dbReference type="HAMAP-Rule" id="MF_00377"/>
    </source>
</evidence>
<dbReference type="NCBIfam" id="TIGR00362">
    <property type="entry name" value="DnaA"/>
    <property type="match status" value="1"/>
</dbReference>
<organism evidence="14 15">
    <name type="scientific">Gemelliphila palaticanis</name>
    <dbReference type="NCBI Taxonomy" id="81950"/>
    <lineage>
        <taxon>Bacteria</taxon>
        <taxon>Bacillati</taxon>
        <taxon>Bacillota</taxon>
        <taxon>Bacilli</taxon>
        <taxon>Bacillales</taxon>
        <taxon>Gemellaceae</taxon>
        <taxon>Gemelliphila</taxon>
    </lineage>
</organism>
<feature type="binding site" evidence="8">
    <location>
        <position position="194"/>
    </location>
    <ligand>
        <name>ATP</name>
        <dbReference type="ChEBI" id="CHEBI:30616"/>
    </ligand>
</feature>
<evidence type="ECO:0000256" key="7">
    <source>
        <dbReference type="ARBA" id="ARBA00023125"/>
    </source>
</evidence>
<dbReference type="InterPro" id="IPR003593">
    <property type="entry name" value="AAA+_ATPase"/>
</dbReference>
<feature type="binding site" evidence="8">
    <location>
        <position position="195"/>
    </location>
    <ligand>
        <name>ATP</name>
        <dbReference type="ChEBI" id="CHEBI:30616"/>
    </ligand>
</feature>
<dbReference type="HAMAP" id="MF_00377">
    <property type="entry name" value="DnaA_bact"/>
    <property type="match status" value="1"/>
</dbReference>
<evidence type="ECO:0000259" key="12">
    <source>
        <dbReference type="SMART" id="SM00382"/>
    </source>
</evidence>
<dbReference type="SMART" id="SM00382">
    <property type="entry name" value="AAA"/>
    <property type="match status" value="1"/>
</dbReference>
<comment type="subcellular location">
    <subcellularLocation>
        <location evidence="8">Cytoplasm</location>
    </subcellularLocation>
</comment>
<comment type="subunit">
    <text evidence="8">Oligomerizes as a right-handed, spiral filament on DNA at oriC.</text>
</comment>